<dbReference type="SUPFAM" id="SSF110849">
    <property type="entry name" value="ParB/Sulfiredoxin"/>
    <property type="match status" value="1"/>
</dbReference>
<sequence>MAPPFIDITSIDTRNRLRDFDPDVVEFIAPSIRDNAGKPRSPILVRPKLCDGFEYGLIFGLHRLECFRLLKIERLEVGENGHVIIRDMDDDQAQLAEIDENLMRGELKQLDLAMFVAARQGVYDRIYPDKINGKSRNSHAVQKSQSLRTFGERFSKNIARKLDVSERAIQYLLEISKLDEQAVRDLRGSAIEDNQRELLALAKRPADEQRQIAAAIRDGRAKAIAPALVAVGLAEPPPIEPPQKRIYAELVGAWDRADKITRSQFLEFAGLSYAATRGAKK</sequence>
<gene>
    <name evidence="2" type="ORF">CCR94_16510</name>
</gene>
<dbReference type="EMBL" id="NHSJ01000100">
    <property type="protein sequence ID" value="PPQ28992.1"/>
    <property type="molecule type" value="Genomic_DNA"/>
</dbReference>
<comment type="caution">
    <text evidence="2">The sequence shown here is derived from an EMBL/GenBank/DDBJ whole genome shotgun (WGS) entry which is preliminary data.</text>
</comment>
<dbReference type="GO" id="GO:0007059">
    <property type="term" value="P:chromosome segregation"/>
    <property type="evidence" value="ECO:0007669"/>
    <property type="project" value="TreeGrafter"/>
</dbReference>
<protein>
    <recommendedName>
        <fullName evidence="1">ParB-like N-terminal domain-containing protein</fullName>
    </recommendedName>
</protein>
<dbReference type="GO" id="GO:0005694">
    <property type="term" value="C:chromosome"/>
    <property type="evidence" value="ECO:0007669"/>
    <property type="project" value="TreeGrafter"/>
</dbReference>
<dbReference type="InterPro" id="IPR036086">
    <property type="entry name" value="ParB/Sulfiredoxin_sf"/>
</dbReference>
<dbReference type="OrthoDB" id="2053844at2"/>
<dbReference type="PANTHER" id="PTHR33375">
    <property type="entry name" value="CHROMOSOME-PARTITIONING PROTEIN PARB-RELATED"/>
    <property type="match status" value="1"/>
</dbReference>
<dbReference type="AlphaFoldDB" id="A0A2S6N323"/>
<evidence type="ECO:0000313" key="2">
    <source>
        <dbReference type="EMBL" id="PPQ28992.1"/>
    </source>
</evidence>
<dbReference type="SMART" id="SM00470">
    <property type="entry name" value="ParB"/>
    <property type="match status" value="1"/>
</dbReference>
<dbReference type="InterPro" id="IPR003115">
    <property type="entry name" value="ParB_N"/>
</dbReference>
<dbReference type="PANTHER" id="PTHR33375:SF1">
    <property type="entry name" value="CHROMOSOME-PARTITIONING PROTEIN PARB-RELATED"/>
    <property type="match status" value="1"/>
</dbReference>
<dbReference type="RefSeq" id="WP_104508949.1">
    <property type="nucleotide sequence ID" value="NZ_JACIGC010000011.1"/>
</dbReference>
<accession>A0A2S6N323</accession>
<evidence type="ECO:0000259" key="1">
    <source>
        <dbReference type="SMART" id="SM00470"/>
    </source>
</evidence>
<dbReference type="InterPro" id="IPR050336">
    <property type="entry name" value="Chromosome_partition/occlusion"/>
</dbReference>
<reference evidence="2 3" key="1">
    <citation type="journal article" date="2018" name="Arch. Microbiol.">
        <title>New insights into the metabolic potential of the phototrophic purple bacterium Rhodopila globiformis DSM 161(T) from its draft genome sequence and evidence for a vanadium-dependent nitrogenase.</title>
        <authorList>
            <person name="Imhoff J.F."/>
            <person name="Rahn T."/>
            <person name="Kunzel S."/>
            <person name="Neulinger S.C."/>
        </authorList>
    </citation>
    <scope>NUCLEOTIDE SEQUENCE [LARGE SCALE GENOMIC DNA]</scope>
    <source>
        <strain evidence="2 3">DSM 16996</strain>
    </source>
</reference>
<dbReference type="Pfam" id="PF02195">
    <property type="entry name" value="ParB_N"/>
    <property type="match status" value="1"/>
</dbReference>
<organism evidence="2 3">
    <name type="scientific">Rhodoblastus sphagnicola</name>
    <dbReference type="NCBI Taxonomy" id="333368"/>
    <lineage>
        <taxon>Bacteria</taxon>
        <taxon>Pseudomonadati</taxon>
        <taxon>Pseudomonadota</taxon>
        <taxon>Alphaproteobacteria</taxon>
        <taxon>Hyphomicrobiales</taxon>
        <taxon>Rhodoblastaceae</taxon>
        <taxon>Rhodoblastus</taxon>
    </lineage>
</organism>
<proteinExistence type="predicted"/>
<dbReference type="Gene3D" id="3.90.1530.10">
    <property type="entry name" value="Conserved hypothetical protein from pyrococcus furiosus pfu- 392566-001, ParB domain"/>
    <property type="match status" value="1"/>
</dbReference>
<dbReference type="Proteomes" id="UP000239089">
    <property type="component" value="Unassembled WGS sequence"/>
</dbReference>
<evidence type="ECO:0000313" key="3">
    <source>
        <dbReference type="Proteomes" id="UP000239089"/>
    </source>
</evidence>
<keyword evidence="3" id="KW-1185">Reference proteome</keyword>
<name>A0A2S6N323_9HYPH</name>
<feature type="domain" description="ParB-like N-terminal" evidence="1">
    <location>
        <begin position="4"/>
        <end position="102"/>
    </location>
</feature>